<comment type="caution">
    <text evidence="2">The sequence shown here is derived from an EMBL/GenBank/DDBJ whole genome shotgun (WGS) entry which is preliminary data.</text>
</comment>
<dbReference type="Pfam" id="PF03184">
    <property type="entry name" value="DDE_1"/>
    <property type="match status" value="1"/>
</dbReference>
<sequence>MFLPSNTTALIQPMHQNVIQNIKLGYRKLLLTNILNDPVHNENLEKTLKNVNLKDVVFSLANSWAYMSILLINNWWKNLLPNFIDSEVEEIPLASLINQLQNTNPMSNTETLQWAADTDDSLARNEILTDDEIIRTVTAEDVDDDITPVNPVKISHSEAVAALNTSLQWAEEQNFEAHEIMLLRRLRDRAFELKIGTAAQKKKKKTDFLDTDYVHSLAYIVIIDKDNYLFVLSLHLAFLANLHCKGGGAICHGELAADLQCKEDGASCHSELATSSLQV</sequence>
<dbReference type="GO" id="GO:0003676">
    <property type="term" value="F:nucleic acid binding"/>
    <property type="evidence" value="ECO:0007669"/>
    <property type="project" value="InterPro"/>
</dbReference>
<gene>
    <name evidence="2" type="ORF">AVEN_35725_1</name>
</gene>
<dbReference type="AlphaFoldDB" id="A0A4Y2W2V7"/>
<evidence type="ECO:0000313" key="3">
    <source>
        <dbReference type="Proteomes" id="UP000499080"/>
    </source>
</evidence>
<feature type="domain" description="DDE-1" evidence="1">
    <location>
        <begin position="1"/>
        <end position="76"/>
    </location>
</feature>
<evidence type="ECO:0000313" key="2">
    <source>
        <dbReference type="EMBL" id="GBO30854.1"/>
    </source>
</evidence>
<organism evidence="2 3">
    <name type="scientific">Araneus ventricosus</name>
    <name type="common">Orbweaver spider</name>
    <name type="synonym">Epeira ventricosa</name>
    <dbReference type="NCBI Taxonomy" id="182803"/>
    <lineage>
        <taxon>Eukaryota</taxon>
        <taxon>Metazoa</taxon>
        <taxon>Ecdysozoa</taxon>
        <taxon>Arthropoda</taxon>
        <taxon>Chelicerata</taxon>
        <taxon>Arachnida</taxon>
        <taxon>Araneae</taxon>
        <taxon>Araneomorphae</taxon>
        <taxon>Entelegynae</taxon>
        <taxon>Araneoidea</taxon>
        <taxon>Araneidae</taxon>
        <taxon>Araneus</taxon>
    </lineage>
</organism>
<dbReference type="InterPro" id="IPR004875">
    <property type="entry name" value="DDE_SF_endonuclease_dom"/>
</dbReference>
<dbReference type="EMBL" id="BGPR01054063">
    <property type="protein sequence ID" value="GBO30854.1"/>
    <property type="molecule type" value="Genomic_DNA"/>
</dbReference>
<accession>A0A4Y2W2V7</accession>
<evidence type="ECO:0000259" key="1">
    <source>
        <dbReference type="Pfam" id="PF03184"/>
    </source>
</evidence>
<proteinExistence type="predicted"/>
<protein>
    <recommendedName>
        <fullName evidence="1">DDE-1 domain-containing protein</fullName>
    </recommendedName>
</protein>
<reference evidence="2 3" key="1">
    <citation type="journal article" date="2019" name="Sci. Rep.">
        <title>Orb-weaving spider Araneus ventricosus genome elucidates the spidroin gene catalogue.</title>
        <authorList>
            <person name="Kono N."/>
            <person name="Nakamura H."/>
            <person name="Ohtoshi R."/>
            <person name="Moran D.A.P."/>
            <person name="Shinohara A."/>
            <person name="Yoshida Y."/>
            <person name="Fujiwara M."/>
            <person name="Mori M."/>
            <person name="Tomita M."/>
            <person name="Arakawa K."/>
        </authorList>
    </citation>
    <scope>NUCLEOTIDE SEQUENCE [LARGE SCALE GENOMIC DNA]</scope>
</reference>
<keyword evidence="3" id="KW-1185">Reference proteome</keyword>
<name>A0A4Y2W2V7_ARAVE</name>
<dbReference type="OrthoDB" id="5920534at2759"/>
<dbReference type="Proteomes" id="UP000499080">
    <property type="component" value="Unassembled WGS sequence"/>
</dbReference>